<accession>A0A381SHM8</accession>
<evidence type="ECO:0000256" key="1">
    <source>
        <dbReference type="SAM" id="MobiDB-lite"/>
    </source>
</evidence>
<dbReference type="AlphaFoldDB" id="A0A381SHM8"/>
<evidence type="ECO:0000313" key="2">
    <source>
        <dbReference type="EMBL" id="SVA03592.1"/>
    </source>
</evidence>
<gene>
    <name evidence="2" type="ORF">METZ01_LOCUS56446</name>
</gene>
<reference evidence="2" key="1">
    <citation type="submission" date="2018-05" db="EMBL/GenBank/DDBJ databases">
        <authorList>
            <person name="Lanie J.A."/>
            <person name="Ng W.-L."/>
            <person name="Kazmierczak K.M."/>
            <person name="Andrzejewski T.M."/>
            <person name="Davidsen T.M."/>
            <person name="Wayne K.J."/>
            <person name="Tettelin H."/>
            <person name="Glass J.I."/>
            <person name="Rusch D."/>
            <person name="Podicherti R."/>
            <person name="Tsui H.-C.T."/>
            <person name="Winkler M.E."/>
        </authorList>
    </citation>
    <scope>NUCLEOTIDE SEQUENCE</scope>
</reference>
<protein>
    <submittedName>
        <fullName evidence="2">Uncharacterized protein</fullName>
    </submittedName>
</protein>
<name>A0A381SHM8_9ZZZZ</name>
<proteinExistence type="predicted"/>
<dbReference type="EMBL" id="UINC01003128">
    <property type="protein sequence ID" value="SVA03592.1"/>
    <property type="molecule type" value="Genomic_DNA"/>
</dbReference>
<feature type="region of interest" description="Disordered" evidence="1">
    <location>
        <begin position="34"/>
        <end position="63"/>
    </location>
</feature>
<sequence>MRDPINGDINDPKAIKDKDSPIWVRVQPKVFSRGSTKWPNEYWDPPTATEEARKHAAAIAQPR</sequence>
<organism evidence="2">
    <name type="scientific">marine metagenome</name>
    <dbReference type="NCBI Taxonomy" id="408172"/>
    <lineage>
        <taxon>unclassified sequences</taxon>
        <taxon>metagenomes</taxon>
        <taxon>ecological metagenomes</taxon>
    </lineage>
</organism>